<evidence type="ECO:0000256" key="1">
    <source>
        <dbReference type="SAM" id="MobiDB-lite"/>
    </source>
</evidence>
<dbReference type="InterPro" id="IPR053139">
    <property type="entry name" value="Surface_bspA-like"/>
</dbReference>
<feature type="chain" id="PRO_5016777812" description="Transglutaminase-like domain-containing protein" evidence="2">
    <location>
        <begin position="29"/>
        <end position="1386"/>
    </location>
</feature>
<keyword evidence="5" id="KW-1185">Reference proteome</keyword>
<protein>
    <recommendedName>
        <fullName evidence="3">Transglutaminase-like domain-containing protein</fullName>
    </recommendedName>
</protein>
<dbReference type="Pfam" id="PF03382">
    <property type="entry name" value="DUF285"/>
    <property type="match status" value="2"/>
</dbReference>
<evidence type="ECO:0000259" key="3">
    <source>
        <dbReference type="SMART" id="SM00460"/>
    </source>
</evidence>
<evidence type="ECO:0000313" key="5">
    <source>
        <dbReference type="Proteomes" id="UP000253792"/>
    </source>
</evidence>
<dbReference type="EMBL" id="PPTP01000001">
    <property type="protein sequence ID" value="RDB57550.1"/>
    <property type="molecule type" value="Genomic_DNA"/>
</dbReference>
<dbReference type="Gene3D" id="3.10.620.30">
    <property type="match status" value="1"/>
</dbReference>
<keyword evidence="2" id="KW-0732">Signal</keyword>
<dbReference type="InterPro" id="IPR032675">
    <property type="entry name" value="LRR_dom_sf"/>
</dbReference>
<dbReference type="InterPro" id="IPR005046">
    <property type="entry name" value="DUF285"/>
</dbReference>
<dbReference type="NCBIfam" id="TIGR02167">
    <property type="entry name" value="Liste_lipo_26"/>
    <property type="match status" value="11"/>
</dbReference>
<dbReference type="Pfam" id="PF01841">
    <property type="entry name" value="Transglut_core"/>
    <property type="match status" value="1"/>
</dbReference>
<dbReference type="PANTHER" id="PTHR45661:SF3">
    <property type="entry name" value="IG-LIKE DOMAIN-CONTAINING PROTEIN"/>
    <property type="match status" value="1"/>
</dbReference>
<organism evidence="4 5">
    <name type="scientific">Senegalimassilia anaerobia</name>
    <dbReference type="NCBI Taxonomy" id="1473216"/>
    <lineage>
        <taxon>Bacteria</taxon>
        <taxon>Bacillati</taxon>
        <taxon>Actinomycetota</taxon>
        <taxon>Coriobacteriia</taxon>
        <taxon>Coriobacteriales</taxon>
        <taxon>Coriobacteriaceae</taxon>
        <taxon>Senegalimassilia</taxon>
    </lineage>
</organism>
<dbReference type="OrthoDB" id="3186392at2"/>
<dbReference type="Gene3D" id="3.80.10.10">
    <property type="entry name" value="Ribonuclease Inhibitor"/>
    <property type="match status" value="3"/>
</dbReference>
<evidence type="ECO:0000256" key="2">
    <source>
        <dbReference type="SAM" id="SignalP"/>
    </source>
</evidence>
<feature type="compositionally biased region" description="Polar residues" evidence="1">
    <location>
        <begin position="31"/>
        <end position="96"/>
    </location>
</feature>
<dbReference type="InterPro" id="IPR038765">
    <property type="entry name" value="Papain-like_cys_pep_sf"/>
</dbReference>
<dbReference type="PANTHER" id="PTHR45661">
    <property type="entry name" value="SURFACE ANTIGEN"/>
    <property type="match status" value="1"/>
</dbReference>
<feature type="domain" description="Transglutaminase-like" evidence="3">
    <location>
        <begin position="994"/>
        <end position="1046"/>
    </location>
</feature>
<sequence>MRKPASCVLSIALSIVMSAGLIPSPAFAEIDSTSEPATQSANKPNDNQAETTSDQTQPNEPNDAASNTSSKTTNQTPECSPSDINATSSTSPSNEGANDDPTAALLNDTDSASNDVPSVDWRIENRFKWMITADGTLVLRIAELSDSNLKYESWREYTSLIEHVDLSQLDTSRAKDLRNLFYGCTSLQSVDLSQLDMSNVTSMRGMFTDCKNLKSVNLAGIDTSNVTDMSSMFSGCKNLGSVDLSAFKTANVTNVAWMFNGCESLKNISLSGLDMSNVTDMNNMFGSCKSLKEINLQGVDTSKVTNMSWMFSGCESLENIDLSDLDSSSTTNMTFMFNGCKSLSNIDISKLDTSNVTSMAAMFASCESLSRIDLSNLNAPNVTDMASMFSGCKALKDANLSNVDASNVTNMASMFSGCKSLEHINLTGIKTPKVTAVSAMFSNCASLESIDISPLDTSNVTTISNMFSDCKRLKTISLAGIDTSHVANFANAFKGCSSLATVDLAGIDTTSATDMDSMFAQCTKLQAIDISSFDMSKLGKDPNALSRMFDSCPSLERITVGDKCAVSFPEPGGSRATGNWINTASNEIYAPINVPANVAATYESQLDVTQFPFFYNPDDVTYTGSPIEKKVTSTLKQGRDYTVAYANNTKVGTAAITIAGTGRYAGSMELPYDIVKATPSYPEVKGITATCGQKLSDIALPEGFAWEGDASATVDTPGWPTYTATYTPADTANYSTVSGIEITVHATQPIDASMFSIEDTDIRYTGNPVMPTVTSSTVPSDQYTVTYENNVAIGQATAIVTANDQNFSGICKIPFEIKPTNAAANYRHSTTAQSGDIMLTVQWNDPKLGQETTFHVSATGGSGAYQFRMDAPTYMDPDGSNESVADPSRNQWQQYTGECASHDYQFEMTASGTYYLRFYLMDKTAGVYYLRANVFASANDDAYPAVSTIVKSAVDKCNAKTDGSDYARALWLHDWTLDQLEYDHDLNWCSAESGLTRHQGTCESYQRIYTKLLNAAGIANGRIEGNGHTWNAVKIDGKWCQMDLTWDDTNDNWYGDLDQRHLYFGLTDELMAIAHSDHTANYQAEGYAYRSTDLSNNYFVRNGKADEWAAKYADRIQQHLDARETEFSIDADNQSFPPSISGIQNGIVAHAMNQREWKVEDIKAKLTAISNITTQSNNNWTANYKFTTVYQSASVQDDRLTGMDYTAVYDYSYYLAHNADVASAYGGNEAATFRHFQKHGMAEGRRGCASFDPKEYRARYSDVAGAYGDDWARYYAHYIRYGKAEGRSGRAFVPAGMDYTAIYDYSYYLAHNADVASAYGGNEAATFRHFQKHGMAEGRRGCASFDPKEYRARYSDVAGAYGDDWARYYAHYIRYGKAEGRSGRAY</sequence>
<feature type="signal peptide" evidence="2">
    <location>
        <begin position="1"/>
        <end position="28"/>
    </location>
</feature>
<dbReference type="Proteomes" id="UP000253792">
    <property type="component" value="Unassembled WGS sequence"/>
</dbReference>
<evidence type="ECO:0000313" key="4">
    <source>
        <dbReference type="EMBL" id="RDB57550.1"/>
    </source>
</evidence>
<accession>A0A369LDZ8</accession>
<dbReference type="SUPFAM" id="SSF52058">
    <property type="entry name" value="L domain-like"/>
    <property type="match status" value="2"/>
</dbReference>
<dbReference type="InterPro" id="IPR011889">
    <property type="entry name" value="Liste_lipo_26"/>
</dbReference>
<proteinExistence type="predicted"/>
<name>A0A369LDZ8_9ACTN</name>
<dbReference type="SUPFAM" id="SSF54001">
    <property type="entry name" value="Cysteine proteinases"/>
    <property type="match status" value="1"/>
</dbReference>
<dbReference type="SMART" id="SM00460">
    <property type="entry name" value="TGc"/>
    <property type="match status" value="1"/>
</dbReference>
<dbReference type="InterPro" id="IPR002931">
    <property type="entry name" value="Transglutaminase-like"/>
</dbReference>
<gene>
    <name evidence="4" type="ORF">C1880_01670</name>
</gene>
<feature type="region of interest" description="Disordered" evidence="1">
    <location>
        <begin position="30"/>
        <end position="116"/>
    </location>
</feature>
<comment type="caution">
    <text evidence="4">The sequence shown here is derived from an EMBL/GenBank/DDBJ whole genome shotgun (WGS) entry which is preliminary data.</text>
</comment>
<reference evidence="4 5" key="1">
    <citation type="journal article" date="2018" name="Elife">
        <title>Discovery and characterization of a prevalent human gut bacterial enzyme sufficient for the inactivation of a family of plant toxins.</title>
        <authorList>
            <person name="Koppel N."/>
            <person name="Bisanz J.E."/>
            <person name="Pandelia M.E."/>
            <person name="Turnbaugh P.J."/>
            <person name="Balskus E.P."/>
        </authorList>
    </citation>
    <scope>NUCLEOTIDE SEQUENCE [LARGE SCALE GENOMIC DNA]</scope>
    <source>
        <strain evidence="5">anaerobia AP69FAA</strain>
    </source>
</reference>